<dbReference type="OMA" id="NENDHTE"/>
<dbReference type="EMBL" id="GL443310">
    <property type="protein sequence ID" value="EFN62203.1"/>
    <property type="molecule type" value="Genomic_DNA"/>
</dbReference>
<sequence length="809" mass="94555">FNLYLTYELWTEIRAGYIKYKDKAYGCLKPGVWSDIISDEFWRQFRLPCAYVFKRAKVFFSDKRSHFIIVNGKCKSKACGSSFTAYVDTEPKKGEHLIMRCVTKDTSTIPHEKVKRQLRFQKRQIVGKDLLVEGVSNWRRRLAMQEMKIGDIEPPFLYESSILRKVKQEYHDKTLDVGPKDGKDPIYIIRNMKHTSPYCGSIHEITLDKICVHYRTPTQMHVYREYCRKKPYRRIAMDATGSFVSKIQITNNLQSGHIFLYVMVINVEGLIIPINEMISEKHDTNTIEYWIKEWLRMGASKPEEAISDYLRAFLGAMTSGFNRMTIKEYVSACFSAINSHHTKIFEINKPADTYIRVDVAHLIKLVCHWKCFDKKHPDIKTFFVRCVALMISCQSFKTFESILLLTLTVSIQQYEGYYSTGLPSPAEEAKNELENHIATEIHHTTLDIDHVEITDRREENDITLDINDKENDYSNDIHRWIEKLKMQAEINSDKKASRLNAFYLPEFYKQIIRLCLEFPLWSGVLAPIFNSEYVRATSAHCEAYFKDLREYIFKNVQTPMRADKFIKMHLRSIDGTMKIASAAIITSNLNNINNMSINRNDINMGNSHMDSNINKEIEKNKDMHQFENWMNKGKTEILQQNEEMSENTKLSEHRKLRNTLTNSKSKYFKPYPEIKHIKNNKIKKSTKKFLLRNGSFLQPLKINRTTYEIRNTCPFDSIAQIITLAALEDTNYFNYISNSNNRFLKLCELILKNGVNITVYKERIAVLLDNNELNLPTTTDGNIHIIDVYNNIAVMWTNLTKDEPCINKI</sequence>
<dbReference type="Proteomes" id="UP000000311">
    <property type="component" value="Unassembled WGS sequence"/>
</dbReference>
<accession>E2AWI6</accession>
<feature type="non-terminal residue" evidence="1">
    <location>
        <position position="809"/>
    </location>
</feature>
<name>E2AWI6_CAMFO</name>
<protein>
    <submittedName>
        <fullName evidence="1">120.7 kDa protein in NOF-FB transposable element</fullName>
    </submittedName>
</protein>
<reference evidence="1 2" key="1">
    <citation type="journal article" date="2010" name="Science">
        <title>Genomic comparison of the ants Camponotus floridanus and Harpegnathos saltator.</title>
        <authorList>
            <person name="Bonasio R."/>
            <person name="Zhang G."/>
            <person name="Ye C."/>
            <person name="Mutti N.S."/>
            <person name="Fang X."/>
            <person name="Qin N."/>
            <person name="Donahue G."/>
            <person name="Yang P."/>
            <person name="Li Q."/>
            <person name="Li C."/>
            <person name="Zhang P."/>
            <person name="Huang Z."/>
            <person name="Berger S.L."/>
            <person name="Reinberg D."/>
            <person name="Wang J."/>
            <person name="Liebig J."/>
        </authorList>
    </citation>
    <scope>NUCLEOTIDE SEQUENCE [LARGE SCALE GENOMIC DNA]</scope>
    <source>
        <strain evidence="2">C129</strain>
    </source>
</reference>
<evidence type="ECO:0000313" key="1">
    <source>
        <dbReference type="EMBL" id="EFN62203.1"/>
    </source>
</evidence>
<dbReference type="AlphaFoldDB" id="E2AWI6"/>
<dbReference type="InParanoid" id="E2AWI6"/>
<evidence type="ECO:0000313" key="2">
    <source>
        <dbReference type="Proteomes" id="UP000000311"/>
    </source>
</evidence>
<organism evidence="2">
    <name type="scientific">Camponotus floridanus</name>
    <name type="common">Florida carpenter ant</name>
    <dbReference type="NCBI Taxonomy" id="104421"/>
    <lineage>
        <taxon>Eukaryota</taxon>
        <taxon>Metazoa</taxon>
        <taxon>Ecdysozoa</taxon>
        <taxon>Arthropoda</taxon>
        <taxon>Hexapoda</taxon>
        <taxon>Insecta</taxon>
        <taxon>Pterygota</taxon>
        <taxon>Neoptera</taxon>
        <taxon>Endopterygota</taxon>
        <taxon>Hymenoptera</taxon>
        <taxon>Apocrita</taxon>
        <taxon>Aculeata</taxon>
        <taxon>Formicoidea</taxon>
        <taxon>Formicidae</taxon>
        <taxon>Formicinae</taxon>
        <taxon>Camponotus</taxon>
    </lineage>
</organism>
<proteinExistence type="predicted"/>
<keyword evidence="2" id="KW-1185">Reference proteome</keyword>
<gene>
    <name evidence="1" type="ORF">EAG_09567</name>
</gene>
<feature type="non-terminal residue" evidence="1">
    <location>
        <position position="1"/>
    </location>
</feature>